<dbReference type="RefSeq" id="WP_132130566.1">
    <property type="nucleotide sequence ID" value="NZ_CP042432.1"/>
</dbReference>
<dbReference type="InterPro" id="IPR000923">
    <property type="entry name" value="BlueCu_1"/>
</dbReference>
<evidence type="ECO:0000313" key="4">
    <source>
        <dbReference type="EMBL" id="TCS84965.1"/>
    </source>
</evidence>
<dbReference type="InterPro" id="IPR008972">
    <property type="entry name" value="Cupredoxin"/>
</dbReference>
<keyword evidence="5" id="KW-1185">Reference proteome</keyword>
<evidence type="ECO:0000259" key="3">
    <source>
        <dbReference type="Pfam" id="PF00127"/>
    </source>
</evidence>
<reference evidence="4 5" key="1">
    <citation type="submission" date="2019-03" db="EMBL/GenBank/DDBJ databases">
        <title>Genomic Encyclopedia of Type Strains, Phase IV (KMG-IV): sequencing the most valuable type-strain genomes for metagenomic binning, comparative biology and taxonomic classification.</title>
        <authorList>
            <person name="Goeker M."/>
        </authorList>
    </citation>
    <scope>NUCLEOTIDE SEQUENCE [LARGE SCALE GENOMIC DNA]</scope>
    <source>
        <strain evidence="4 5">DSM 21100</strain>
    </source>
</reference>
<dbReference type="OrthoDB" id="849076at2"/>
<gene>
    <name evidence="4" type="ORF">EDD80_11657</name>
</gene>
<dbReference type="Proteomes" id="UP000295807">
    <property type="component" value="Unassembled WGS sequence"/>
</dbReference>
<dbReference type="Gene3D" id="2.60.40.420">
    <property type="entry name" value="Cupredoxins - blue copper proteins"/>
    <property type="match status" value="1"/>
</dbReference>
<feature type="domain" description="Blue (type 1) copper" evidence="3">
    <location>
        <begin position="34"/>
        <end position="111"/>
    </location>
</feature>
<keyword evidence="2" id="KW-0186">Copper</keyword>
<dbReference type="PANTHER" id="PTHR36507">
    <property type="entry name" value="BLL1555 PROTEIN"/>
    <property type="match status" value="1"/>
</dbReference>
<dbReference type="AlphaFoldDB" id="A0A4R3KM41"/>
<dbReference type="SUPFAM" id="SSF49503">
    <property type="entry name" value="Cupredoxins"/>
    <property type="match status" value="1"/>
</dbReference>
<proteinExistence type="predicted"/>
<dbReference type="PANTHER" id="PTHR36507:SF1">
    <property type="entry name" value="BLL1555 PROTEIN"/>
    <property type="match status" value="1"/>
</dbReference>
<evidence type="ECO:0000256" key="2">
    <source>
        <dbReference type="ARBA" id="ARBA00023008"/>
    </source>
</evidence>
<accession>A0A4R3KM41</accession>
<sequence>MSKLKIINWLLPTVLLFGWMVGGCSQKPQHTPIRVKVTLQQMQFTPSEIHVHVGDTVVFINKGIVIHDVTEENEKAWTSGPIPVGESFERVVQEDVKYYCSLHPVMKGKIITIRQ</sequence>
<keyword evidence="1" id="KW-0479">Metal-binding</keyword>
<dbReference type="EMBL" id="SMAD01000016">
    <property type="protein sequence ID" value="TCS84965.1"/>
    <property type="molecule type" value="Genomic_DNA"/>
</dbReference>
<evidence type="ECO:0000256" key="1">
    <source>
        <dbReference type="ARBA" id="ARBA00022723"/>
    </source>
</evidence>
<dbReference type="GO" id="GO:0009055">
    <property type="term" value="F:electron transfer activity"/>
    <property type="evidence" value="ECO:0007669"/>
    <property type="project" value="InterPro"/>
</dbReference>
<dbReference type="Pfam" id="PF00127">
    <property type="entry name" value="Copper-bind"/>
    <property type="match status" value="1"/>
</dbReference>
<name>A0A4R3KM41_9SPHI</name>
<dbReference type="PROSITE" id="PS51257">
    <property type="entry name" value="PROKAR_LIPOPROTEIN"/>
    <property type="match status" value="1"/>
</dbReference>
<protein>
    <submittedName>
        <fullName evidence="4">Copper binding plastocyanin/azurin family protein</fullName>
    </submittedName>
</protein>
<comment type="caution">
    <text evidence="4">The sequence shown here is derived from an EMBL/GenBank/DDBJ whole genome shotgun (WGS) entry which is preliminary data.</text>
</comment>
<dbReference type="GO" id="GO:0005507">
    <property type="term" value="F:copper ion binding"/>
    <property type="evidence" value="ECO:0007669"/>
    <property type="project" value="InterPro"/>
</dbReference>
<organism evidence="4 5">
    <name type="scientific">Anseongella ginsenosidimutans</name>
    <dbReference type="NCBI Taxonomy" id="496056"/>
    <lineage>
        <taxon>Bacteria</taxon>
        <taxon>Pseudomonadati</taxon>
        <taxon>Bacteroidota</taxon>
        <taxon>Sphingobacteriia</taxon>
        <taxon>Sphingobacteriales</taxon>
        <taxon>Sphingobacteriaceae</taxon>
        <taxon>Anseongella</taxon>
    </lineage>
</organism>
<evidence type="ECO:0000313" key="5">
    <source>
        <dbReference type="Proteomes" id="UP000295807"/>
    </source>
</evidence>
<dbReference type="InterPro" id="IPR052721">
    <property type="entry name" value="ET_Amicyanin"/>
</dbReference>